<feature type="non-terminal residue" evidence="1">
    <location>
        <position position="166"/>
    </location>
</feature>
<protein>
    <recommendedName>
        <fullName evidence="3">Tick transposon</fullName>
    </recommendedName>
</protein>
<comment type="caution">
    <text evidence="1">The sequence shown here is derived from an EMBL/GenBank/DDBJ whole genome shotgun (WGS) entry which is preliminary data.</text>
</comment>
<gene>
    <name evidence="1" type="ORF">B4U80_02678</name>
</gene>
<accession>A0A443QI23</accession>
<proteinExistence type="predicted"/>
<keyword evidence="2" id="KW-1185">Reference proteome</keyword>
<name>A0A443QI23_9ACAR</name>
<evidence type="ECO:0000313" key="1">
    <source>
        <dbReference type="EMBL" id="RWS02655.1"/>
    </source>
</evidence>
<evidence type="ECO:0008006" key="3">
    <source>
        <dbReference type="Google" id="ProtNLM"/>
    </source>
</evidence>
<dbReference type="PANTHER" id="PTHR33198">
    <property type="entry name" value="ANK_REP_REGION DOMAIN-CONTAINING PROTEIN-RELATED"/>
    <property type="match status" value="1"/>
</dbReference>
<organism evidence="1 2">
    <name type="scientific">Leptotrombidium deliense</name>
    <dbReference type="NCBI Taxonomy" id="299467"/>
    <lineage>
        <taxon>Eukaryota</taxon>
        <taxon>Metazoa</taxon>
        <taxon>Ecdysozoa</taxon>
        <taxon>Arthropoda</taxon>
        <taxon>Chelicerata</taxon>
        <taxon>Arachnida</taxon>
        <taxon>Acari</taxon>
        <taxon>Acariformes</taxon>
        <taxon>Trombidiformes</taxon>
        <taxon>Prostigmata</taxon>
        <taxon>Anystina</taxon>
        <taxon>Parasitengona</taxon>
        <taxon>Trombiculoidea</taxon>
        <taxon>Trombiculidae</taxon>
        <taxon>Leptotrombidium</taxon>
    </lineage>
</organism>
<evidence type="ECO:0000313" key="2">
    <source>
        <dbReference type="Proteomes" id="UP000288716"/>
    </source>
</evidence>
<sequence>PGPLNFDCNVSNDWIRFKREFAAFATASRLKDCDTDQQQATFLTIAGSEAQRIFSTLTPNPKEADKLKATIEVFDAYCKSKCNKTFARFTFNKRIQREGEQFDSFLTDIKILAKQCEFSTIEEELITDRIVIGVRDDTLRANMLRKATLTLKEAIDMCRASESSAS</sequence>
<dbReference type="AlphaFoldDB" id="A0A443QI23"/>
<reference evidence="1 2" key="1">
    <citation type="journal article" date="2018" name="Gigascience">
        <title>Genomes of trombidid mites reveal novel predicted allergens and laterally-transferred genes associated with secondary metabolism.</title>
        <authorList>
            <person name="Dong X."/>
            <person name="Chaisiri K."/>
            <person name="Xia D."/>
            <person name="Armstrong S.D."/>
            <person name="Fang Y."/>
            <person name="Donnelly M.J."/>
            <person name="Kadowaki T."/>
            <person name="McGarry J.W."/>
            <person name="Darby A.C."/>
            <person name="Makepeace B.L."/>
        </authorList>
    </citation>
    <scope>NUCLEOTIDE SEQUENCE [LARGE SCALE GENOMIC DNA]</scope>
    <source>
        <strain evidence="1">UoL-UT</strain>
    </source>
</reference>
<dbReference type="EMBL" id="NCKV01055723">
    <property type="protein sequence ID" value="RWS02655.1"/>
    <property type="molecule type" value="Genomic_DNA"/>
</dbReference>
<dbReference type="PANTHER" id="PTHR33198:SF20">
    <property type="entry name" value="RETROTRANSPOSON GAG DOMAIN-CONTAINING PROTEIN"/>
    <property type="match status" value="1"/>
</dbReference>
<dbReference type="Proteomes" id="UP000288716">
    <property type="component" value="Unassembled WGS sequence"/>
</dbReference>
<dbReference type="STRING" id="299467.A0A443QI23"/>
<dbReference type="OrthoDB" id="6508866at2759"/>
<dbReference type="VEuPathDB" id="VectorBase:LDEU014318"/>
<feature type="non-terminal residue" evidence="1">
    <location>
        <position position="1"/>
    </location>
</feature>